<evidence type="ECO:0000313" key="6">
    <source>
        <dbReference type="EMBL" id="EMC94489.1"/>
    </source>
</evidence>
<dbReference type="EMBL" id="KB445558">
    <property type="protein sequence ID" value="EMC94489.1"/>
    <property type="molecule type" value="Genomic_DNA"/>
</dbReference>
<evidence type="ECO:0000256" key="4">
    <source>
        <dbReference type="ARBA" id="ARBA00023239"/>
    </source>
</evidence>
<reference evidence="6 7" key="1">
    <citation type="journal article" date="2012" name="PLoS Pathog.">
        <title>Diverse lifestyles and strategies of plant pathogenesis encoded in the genomes of eighteen Dothideomycetes fungi.</title>
        <authorList>
            <person name="Ohm R.A."/>
            <person name="Feau N."/>
            <person name="Henrissat B."/>
            <person name="Schoch C.L."/>
            <person name="Horwitz B.A."/>
            <person name="Barry K.W."/>
            <person name="Condon B.J."/>
            <person name="Copeland A.C."/>
            <person name="Dhillon B."/>
            <person name="Glaser F."/>
            <person name="Hesse C.N."/>
            <person name="Kosti I."/>
            <person name="LaButti K."/>
            <person name="Lindquist E.A."/>
            <person name="Lucas S."/>
            <person name="Salamov A.A."/>
            <person name="Bradshaw R.E."/>
            <person name="Ciuffetti L."/>
            <person name="Hamelin R.C."/>
            <person name="Kema G.H.J."/>
            <person name="Lawrence C."/>
            <person name="Scott J.A."/>
            <person name="Spatafora J.W."/>
            <person name="Turgeon B.G."/>
            <person name="de Wit P.J.G.M."/>
            <person name="Zhong S."/>
            <person name="Goodwin S.B."/>
            <person name="Grigoriev I.V."/>
        </authorList>
    </citation>
    <scope>NUCLEOTIDE SEQUENCE [LARGE SCALE GENOMIC DNA]</scope>
    <source>
        <strain evidence="6 7">UAMH 10762</strain>
    </source>
</reference>
<sequence length="148" mass="16327">MASTLKGSCACGAITWTSSQPAQNLDYCYCKTCQQISGAPFIAWLGIPKATLTWSGQLHTFTVNDLAARSCCGECGSTMTMQYHCFPDRTHVAAGSVTEGGDGLPQVEMHIFTKNKPVWYSIPDDNVPRWEEFDTETDRMLAEFDKAK</sequence>
<dbReference type="OMA" id="GAPYATF"/>
<dbReference type="InterPro" id="IPR006913">
    <property type="entry name" value="CENP-V/GFA"/>
</dbReference>
<dbReference type="Proteomes" id="UP000011761">
    <property type="component" value="Unassembled WGS sequence"/>
</dbReference>
<evidence type="ECO:0000259" key="5">
    <source>
        <dbReference type="PROSITE" id="PS51891"/>
    </source>
</evidence>
<dbReference type="GO" id="GO:0016846">
    <property type="term" value="F:carbon-sulfur lyase activity"/>
    <property type="evidence" value="ECO:0007669"/>
    <property type="project" value="InterPro"/>
</dbReference>
<name>M2N638_BAUPA</name>
<dbReference type="GeneID" id="19115402"/>
<dbReference type="GO" id="GO:0046872">
    <property type="term" value="F:metal ion binding"/>
    <property type="evidence" value="ECO:0007669"/>
    <property type="project" value="UniProtKB-KW"/>
</dbReference>
<feature type="domain" description="CENP-V/GFA" evidence="5">
    <location>
        <begin position="5"/>
        <end position="131"/>
    </location>
</feature>
<dbReference type="PANTHER" id="PTHR33337">
    <property type="entry name" value="GFA DOMAIN-CONTAINING PROTEIN"/>
    <property type="match status" value="1"/>
</dbReference>
<keyword evidence="3" id="KW-0862">Zinc</keyword>
<dbReference type="HOGENOM" id="CLU_055491_4_0_1"/>
<evidence type="ECO:0000313" key="7">
    <source>
        <dbReference type="Proteomes" id="UP000011761"/>
    </source>
</evidence>
<organism evidence="6 7">
    <name type="scientific">Baudoinia panamericana (strain UAMH 10762)</name>
    <name type="common">Angels' share fungus</name>
    <name type="synonym">Baudoinia compniacensis (strain UAMH 10762)</name>
    <dbReference type="NCBI Taxonomy" id="717646"/>
    <lineage>
        <taxon>Eukaryota</taxon>
        <taxon>Fungi</taxon>
        <taxon>Dikarya</taxon>
        <taxon>Ascomycota</taxon>
        <taxon>Pezizomycotina</taxon>
        <taxon>Dothideomycetes</taxon>
        <taxon>Dothideomycetidae</taxon>
        <taxon>Mycosphaerellales</taxon>
        <taxon>Teratosphaeriaceae</taxon>
        <taxon>Baudoinia</taxon>
    </lineage>
</organism>
<evidence type="ECO:0000256" key="3">
    <source>
        <dbReference type="ARBA" id="ARBA00022833"/>
    </source>
</evidence>
<keyword evidence="4" id="KW-0456">Lyase</keyword>
<dbReference type="OrthoDB" id="6329284at2759"/>
<dbReference type="InterPro" id="IPR011057">
    <property type="entry name" value="Mss4-like_sf"/>
</dbReference>
<keyword evidence="7" id="KW-1185">Reference proteome</keyword>
<proteinExistence type="inferred from homology"/>
<dbReference type="AlphaFoldDB" id="M2N638"/>
<dbReference type="PROSITE" id="PS51891">
    <property type="entry name" value="CENP_V_GFA"/>
    <property type="match status" value="1"/>
</dbReference>
<dbReference type="RefSeq" id="XP_007678338.1">
    <property type="nucleotide sequence ID" value="XM_007680148.1"/>
</dbReference>
<dbReference type="eggNOG" id="ENOG502SU3E">
    <property type="taxonomic scope" value="Eukaryota"/>
</dbReference>
<dbReference type="Pfam" id="PF04828">
    <property type="entry name" value="GFA"/>
    <property type="match status" value="1"/>
</dbReference>
<gene>
    <name evidence="6" type="ORF">BAUCODRAFT_549812</name>
</gene>
<dbReference type="PANTHER" id="PTHR33337:SF40">
    <property type="entry name" value="CENP-V_GFA DOMAIN-CONTAINING PROTEIN-RELATED"/>
    <property type="match status" value="1"/>
</dbReference>
<accession>M2N638</accession>
<dbReference type="SUPFAM" id="SSF51316">
    <property type="entry name" value="Mss4-like"/>
    <property type="match status" value="1"/>
</dbReference>
<evidence type="ECO:0000256" key="2">
    <source>
        <dbReference type="ARBA" id="ARBA00022723"/>
    </source>
</evidence>
<dbReference type="Gene3D" id="3.90.1590.10">
    <property type="entry name" value="glutathione-dependent formaldehyde- activating enzyme (gfa)"/>
    <property type="match status" value="1"/>
</dbReference>
<keyword evidence="2" id="KW-0479">Metal-binding</keyword>
<dbReference type="KEGG" id="bcom:BAUCODRAFT_549812"/>
<evidence type="ECO:0000256" key="1">
    <source>
        <dbReference type="ARBA" id="ARBA00005495"/>
    </source>
</evidence>
<comment type="similarity">
    <text evidence="1">Belongs to the Gfa family.</text>
</comment>
<protein>
    <recommendedName>
        <fullName evidence="5">CENP-V/GFA domain-containing protein</fullName>
    </recommendedName>
</protein>